<keyword evidence="3" id="KW-1185">Reference proteome</keyword>
<dbReference type="GO" id="GO:0010087">
    <property type="term" value="P:phloem or xylem histogenesis"/>
    <property type="evidence" value="ECO:0007669"/>
    <property type="project" value="TreeGrafter"/>
</dbReference>
<dbReference type="EnsemblPlants" id="OB02G35660.1">
    <property type="protein sequence ID" value="OB02G35660.1"/>
    <property type="gene ID" value="OB02G35660"/>
</dbReference>
<dbReference type="Gramene" id="OB02G35660.1">
    <property type="protein sequence ID" value="OB02G35660.1"/>
    <property type="gene ID" value="OB02G35660"/>
</dbReference>
<organism evidence="2">
    <name type="scientific">Oryza brachyantha</name>
    <name type="common">malo sina</name>
    <dbReference type="NCBI Taxonomy" id="4533"/>
    <lineage>
        <taxon>Eukaryota</taxon>
        <taxon>Viridiplantae</taxon>
        <taxon>Streptophyta</taxon>
        <taxon>Embryophyta</taxon>
        <taxon>Tracheophyta</taxon>
        <taxon>Spermatophyta</taxon>
        <taxon>Magnoliopsida</taxon>
        <taxon>Liliopsida</taxon>
        <taxon>Poales</taxon>
        <taxon>Poaceae</taxon>
        <taxon>BOP clade</taxon>
        <taxon>Oryzoideae</taxon>
        <taxon>Oryzeae</taxon>
        <taxon>Oryzinae</taxon>
        <taxon>Oryza</taxon>
    </lineage>
</organism>
<evidence type="ECO:0000313" key="2">
    <source>
        <dbReference type="EnsemblPlants" id="OB02G35660.1"/>
    </source>
</evidence>
<dbReference type="OMA" id="THEKAFQ"/>
<dbReference type="AlphaFoldDB" id="J3LFZ9"/>
<accession>J3LFZ9</accession>
<evidence type="ECO:0000313" key="3">
    <source>
        <dbReference type="Proteomes" id="UP000006038"/>
    </source>
</evidence>
<dbReference type="eggNOG" id="ENOG502S0IV">
    <property type="taxonomic scope" value="Eukaryota"/>
</dbReference>
<proteinExistence type="predicted"/>
<dbReference type="PANTHER" id="PTHR31351:SF43">
    <property type="entry name" value="OS02G0689600 PROTEIN"/>
    <property type="match status" value="1"/>
</dbReference>
<reference evidence="2" key="1">
    <citation type="submission" date="2013-04" db="UniProtKB">
        <authorList>
            <consortium name="EnsemblPlants"/>
        </authorList>
    </citation>
    <scope>IDENTIFICATION</scope>
</reference>
<dbReference type="GO" id="GO:0009734">
    <property type="term" value="P:auxin-activated signaling pathway"/>
    <property type="evidence" value="ECO:0007669"/>
    <property type="project" value="TreeGrafter"/>
</dbReference>
<dbReference type="GO" id="GO:0010305">
    <property type="term" value="P:leaf vascular tissue pattern formation"/>
    <property type="evidence" value="ECO:0007669"/>
    <property type="project" value="TreeGrafter"/>
</dbReference>
<dbReference type="InterPro" id="IPR040269">
    <property type="entry name" value="VAB"/>
</dbReference>
<sequence length="371" mass="41254">MGQTVKFGRVPFKIGFSHSQSRPKVKLLQIEYKDVTIKISGIKYCFDLVVWQMKREILKYKHTRNTSKFAWNGINLLDVMYSLHSIRCVMEELQKSTSACFGNGGFDQGKDDQGNHEGNNTHNVNKEIKQTMDGIQMTVGGVVQFFKTKLANMVQRGCGRKREDIRLQTAQMHAALSVSRLATAVARMVGNCHSESTEANNTVMTGIGQDEHKKMHAAIASAAALVAASCAEAAKLTGASREQISSVIHMGMETRALGDLLMLTTSAATCLKGANALKTRNLTISNYALEDHMSHQKGVRLLIRTPDDIIFDEHGGTIDFSYPTDGHSYHAINLATSGGNIQLLFEEHEQYSTWKSFIRYLIISKRSRLSY</sequence>
<dbReference type="InterPro" id="IPR008546">
    <property type="entry name" value="VAN3-bd-like_auxin_canal"/>
</dbReference>
<dbReference type="STRING" id="4533.J3LFZ9"/>
<feature type="domain" description="VAN3-binding protein-like auxin canalisation" evidence="1">
    <location>
        <begin position="158"/>
        <end position="282"/>
    </location>
</feature>
<name>J3LFZ9_ORYBR</name>
<dbReference type="HOGENOM" id="CLU_069004_0_0_1"/>
<dbReference type="Proteomes" id="UP000006038">
    <property type="component" value="Unassembled WGS sequence"/>
</dbReference>
<protein>
    <recommendedName>
        <fullName evidence="1">VAN3-binding protein-like auxin canalisation domain-containing protein</fullName>
    </recommendedName>
</protein>
<dbReference type="Pfam" id="PF05703">
    <property type="entry name" value="Auxin_canalis"/>
    <property type="match status" value="1"/>
</dbReference>
<evidence type="ECO:0000259" key="1">
    <source>
        <dbReference type="Pfam" id="PF05703"/>
    </source>
</evidence>
<dbReference type="PANTHER" id="PTHR31351">
    <property type="entry name" value="EXPRESSED PROTEIN"/>
    <property type="match status" value="1"/>
</dbReference>